<comment type="similarity">
    <text evidence="1">Belongs to the short-chain dehydrogenases/reductases (SDR) family.</text>
</comment>
<dbReference type="InterPro" id="IPR036291">
    <property type="entry name" value="NAD(P)-bd_dom_sf"/>
</dbReference>
<proteinExistence type="inferred from homology"/>
<sequence length="286" mass="31277">MNSHSYAARLPIMPVVEKYRDRGPVDVSGSFSTEELVGKSVVITGGANGLGKAYVQAFVDAGAFVTIGDIDETLGKEAASALPGKVQFVKCDVRKWEEQVSLFEAASKFSLHGGCDIVIANAGIVGEDDLFRLDDPNKPPIKPDLSILDVDLIGMLYTTKLAFHYFRRQPVERYVRTPSMPASIQEHLDSEGIGLATLKVSCKAVLRIASDCSINGRALGVVPRKYVADGYFDLDLDDYHEVDMFKEMQEVVIETMEKLGHGKLAEKHEGQNGKKDSVLDRKPKGA</sequence>
<dbReference type="Gene3D" id="3.40.50.720">
    <property type="entry name" value="NAD(P)-binding Rossmann-like Domain"/>
    <property type="match status" value="1"/>
</dbReference>
<dbReference type="EMBL" id="CAJVRL010000049">
    <property type="protein sequence ID" value="CAG8953215.1"/>
    <property type="molecule type" value="Genomic_DNA"/>
</dbReference>
<protein>
    <recommendedName>
        <fullName evidence="6">NAD(P)-binding protein</fullName>
    </recommendedName>
</protein>
<accession>A0A9N9KSA1</accession>
<name>A0A9N9KSA1_9HELO</name>
<comment type="caution">
    <text evidence="4">The sequence shown here is derived from an EMBL/GenBank/DDBJ whole genome shotgun (WGS) entry which is preliminary data.</text>
</comment>
<evidence type="ECO:0000313" key="5">
    <source>
        <dbReference type="Proteomes" id="UP000696280"/>
    </source>
</evidence>
<evidence type="ECO:0008006" key="6">
    <source>
        <dbReference type="Google" id="ProtNLM"/>
    </source>
</evidence>
<dbReference type="PRINTS" id="PR00081">
    <property type="entry name" value="GDHRDH"/>
</dbReference>
<dbReference type="PANTHER" id="PTHR43180">
    <property type="entry name" value="3-OXOACYL-(ACYL-CARRIER-PROTEIN) REDUCTASE (AFU_ORTHOLOGUE AFUA_6G11210)"/>
    <property type="match status" value="1"/>
</dbReference>
<evidence type="ECO:0000256" key="2">
    <source>
        <dbReference type="ARBA" id="ARBA00023002"/>
    </source>
</evidence>
<feature type="region of interest" description="Disordered" evidence="3">
    <location>
        <begin position="263"/>
        <end position="286"/>
    </location>
</feature>
<organism evidence="4 5">
    <name type="scientific">Hymenoscyphus fraxineus</name>
    <dbReference type="NCBI Taxonomy" id="746836"/>
    <lineage>
        <taxon>Eukaryota</taxon>
        <taxon>Fungi</taxon>
        <taxon>Dikarya</taxon>
        <taxon>Ascomycota</taxon>
        <taxon>Pezizomycotina</taxon>
        <taxon>Leotiomycetes</taxon>
        <taxon>Helotiales</taxon>
        <taxon>Helotiaceae</taxon>
        <taxon>Hymenoscyphus</taxon>
    </lineage>
</organism>
<evidence type="ECO:0000256" key="3">
    <source>
        <dbReference type="SAM" id="MobiDB-lite"/>
    </source>
</evidence>
<gene>
    <name evidence="4" type="ORF">HYFRA_00003416</name>
</gene>
<dbReference type="Proteomes" id="UP000696280">
    <property type="component" value="Unassembled WGS sequence"/>
</dbReference>
<keyword evidence="5" id="KW-1185">Reference proteome</keyword>
<dbReference type="PANTHER" id="PTHR43180:SF31">
    <property type="entry name" value="CHAIN DEHYDROGENASE_REDUCTASE, PUTATIVE (AFU_ORTHOLOGUE AFUA_2G16570)-RELATED"/>
    <property type="match status" value="1"/>
</dbReference>
<dbReference type="OrthoDB" id="5371740at2759"/>
<reference evidence="4" key="1">
    <citation type="submission" date="2021-07" db="EMBL/GenBank/DDBJ databases">
        <authorList>
            <person name="Durling M."/>
        </authorList>
    </citation>
    <scope>NUCLEOTIDE SEQUENCE</scope>
</reference>
<dbReference type="Pfam" id="PF00106">
    <property type="entry name" value="adh_short"/>
    <property type="match status" value="1"/>
</dbReference>
<dbReference type="GO" id="GO:0016491">
    <property type="term" value="F:oxidoreductase activity"/>
    <property type="evidence" value="ECO:0007669"/>
    <property type="project" value="UniProtKB-KW"/>
</dbReference>
<dbReference type="SUPFAM" id="SSF51735">
    <property type="entry name" value="NAD(P)-binding Rossmann-fold domains"/>
    <property type="match status" value="1"/>
</dbReference>
<evidence type="ECO:0000313" key="4">
    <source>
        <dbReference type="EMBL" id="CAG8953215.1"/>
    </source>
</evidence>
<dbReference type="AlphaFoldDB" id="A0A9N9KSA1"/>
<keyword evidence="2" id="KW-0560">Oxidoreductase</keyword>
<dbReference type="InterPro" id="IPR002347">
    <property type="entry name" value="SDR_fam"/>
</dbReference>
<evidence type="ECO:0000256" key="1">
    <source>
        <dbReference type="ARBA" id="ARBA00006484"/>
    </source>
</evidence>